<organism evidence="1 2">
    <name type="scientific">Armillaria ostoyae</name>
    <name type="common">Armillaria root rot fungus</name>
    <dbReference type="NCBI Taxonomy" id="47428"/>
    <lineage>
        <taxon>Eukaryota</taxon>
        <taxon>Fungi</taxon>
        <taxon>Dikarya</taxon>
        <taxon>Basidiomycota</taxon>
        <taxon>Agaricomycotina</taxon>
        <taxon>Agaricomycetes</taxon>
        <taxon>Agaricomycetidae</taxon>
        <taxon>Agaricales</taxon>
        <taxon>Marasmiineae</taxon>
        <taxon>Physalacriaceae</taxon>
        <taxon>Armillaria</taxon>
    </lineage>
</organism>
<accession>A0A284S1Z1</accession>
<reference evidence="2" key="1">
    <citation type="journal article" date="2017" name="Nat. Ecol. Evol.">
        <title>Genome expansion and lineage-specific genetic innovations in the forest pathogenic fungi Armillaria.</title>
        <authorList>
            <person name="Sipos G."/>
            <person name="Prasanna A.N."/>
            <person name="Walter M.C."/>
            <person name="O'Connor E."/>
            <person name="Balint B."/>
            <person name="Krizsan K."/>
            <person name="Kiss B."/>
            <person name="Hess J."/>
            <person name="Varga T."/>
            <person name="Slot J."/>
            <person name="Riley R."/>
            <person name="Boka B."/>
            <person name="Rigling D."/>
            <person name="Barry K."/>
            <person name="Lee J."/>
            <person name="Mihaltcheva S."/>
            <person name="LaButti K."/>
            <person name="Lipzen A."/>
            <person name="Waldron R."/>
            <person name="Moloney N.M."/>
            <person name="Sperisen C."/>
            <person name="Kredics L."/>
            <person name="Vagvoelgyi C."/>
            <person name="Patrignani A."/>
            <person name="Fitzpatrick D."/>
            <person name="Nagy I."/>
            <person name="Doyle S."/>
            <person name="Anderson J.B."/>
            <person name="Grigoriev I.V."/>
            <person name="Gueldener U."/>
            <person name="Muensterkoetter M."/>
            <person name="Nagy L.G."/>
        </authorList>
    </citation>
    <scope>NUCLEOTIDE SEQUENCE [LARGE SCALE GENOMIC DNA]</scope>
    <source>
        <strain evidence="2">C18/9</strain>
    </source>
</reference>
<dbReference type="EMBL" id="FUEG01000026">
    <property type="protein sequence ID" value="SJL15050.1"/>
    <property type="molecule type" value="Genomic_DNA"/>
</dbReference>
<dbReference type="Proteomes" id="UP000219338">
    <property type="component" value="Unassembled WGS sequence"/>
</dbReference>
<protein>
    <submittedName>
        <fullName evidence="1">Uncharacterized protein</fullName>
    </submittedName>
</protein>
<keyword evidence="2" id="KW-1185">Reference proteome</keyword>
<name>A0A284S1Z1_ARMOS</name>
<proteinExistence type="predicted"/>
<dbReference type="OrthoDB" id="2971550at2759"/>
<gene>
    <name evidence="1" type="ORF">ARMOST_18532</name>
</gene>
<dbReference type="OMA" id="QHAFWAI"/>
<evidence type="ECO:0000313" key="2">
    <source>
        <dbReference type="Proteomes" id="UP000219338"/>
    </source>
</evidence>
<sequence length="313" mass="35343">MSGSIFSVITRTPLTEWDASSAPPDTLVTDSYDGAAPKRGKASTDVLVDTQQSEIEKYLAHLSQVEGYKADDTRQDVCSTTDATLSLVETVTEIYHVEAADIVERPRFYGDYDLYTMNSPFLRNAYMAYGDSEPDHEALYEALSRRQATGCANACAILRKGLWENGAAVFADVRDPRSCRPIPLRLTLVSEIPITYTEEELDFFVDRNDHLRTNVPGIFANLEFGNEPHCSSEGRFLMNRCWARTQPDGSVAELFERYMEFKVDSEMYFIGRHGEDINLVQHAFWAIRDLPMDEVDFDGLNGVEGTFDYSFLP</sequence>
<dbReference type="AlphaFoldDB" id="A0A284S1Z1"/>
<evidence type="ECO:0000313" key="1">
    <source>
        <dbReference type="EMBL" id="SJL15050.1"/>
    </source>
</evidence>